<dbReference type="Proteomes" id="UP000298324">
    <property type="component" value="Unassembled WGS sequence"/>
</dbReference>
<reference evidence="1 2" key="1">
    <citation type="journal article" date="2018" name="Environ. Microbiol.">
        <title>Novel energy conservation strategies and behaviour of Pelotomaculum schinkii driving syntrophic propionate catabolism.</title>
        <authorList>
            <person name="Hidalgo-Ahumada C.A.P."/>
            <person name="Nobu M.K."/>
            <person name="Narihiro T."/>
            <person name="Tamaki H."/>
            <person name="Liu W.T."/>
            <person name="Kamagata Y."/>
            <person name="Stams A.J.M."/>
            <person name="Imachi H."/>
            <person name="Sousa D.Z."/>
        </authorList>
    </citation>
    <scope>NUCLEOTIDE SEQUENCE [LARGE SCALE GENOMIC DNA]</scope>
    <source>
        <strain evidence="1 2">HH</strain>
    </source>
</reference>
<dbReference type="AlphaFoldDB" id="A0A4Y7RB33"/>
<gene>
    <name evidence="1" type="ORF">Psch_03058</name>
</gene>
<dbReference type="SUPFAM" id="SSF51971">
    <property type="entry name" value="Nucleotide-binding domain"/>
    <property type="match status" value="1"/>
</dbReference>
<dbReference type="Pfam" id="PF13450">
    <property type="entry name" value="NAD_binding_8"/>
    <property type="match status" value="1"/>
</dbReference>
<dbReference type="EMBL" id="QFGA01000002">
    <property type="protein sequence ID" value="TEB06016.1"/>
    <property type="molecule type" value="Genomic_DNA"/>
</dbReference>
<evidence type="ECO:0000313" key="1">
    <source>
        <dbReference type="EMBL" id="TEB06016.1"/>
    </source>
</evidence>
<protein>
    <recommendedName>
        <fullName evidence="3">Dehydrosqualene desaturase</fullName>
    </recommendedName>
</protein>
<dbReference type="PANTHER" id="PTHR46313:SF3">
    <property type="entry name" value="PROLYCOPENE ISOMERASE, CHLOROPLASTIC"/>
    <property type="match status" value="1"/>
</dbReference>
<dbReference type="Gene3D" id="3.50.50.60">
    <property type="entry name" value="FAD/NAD(P)-binding domain"/>
    <property type="match status" value="1"/>
</dbReference>
<name>A0A4Y7RB33_9FIRM</name>
<dbReference type="RefSeq" id="WP_190258656.1">
    <property type="nucleotide sequence ID" value="NZ_QFGA01000002.1"/>
</dbReference>
<evidence type="ECO:0008006" key="3">
    <source>
        <dbReference type="Google" id="ProtNLM"/>
    </source>
</evidence>
<dbReference type="PANTHER" id="PTHR46313">
    <property type="match status" value="1"/>
</dbReference>
<dbReference type="PRINTS" id="PR00419">
    <property type="entry name" value="ADXRDTASE"/>
</dbReference>
<organism evidence="1 2">
    <name type="scientific">Pelotomaculum schinkii</name>
    <dbReference type="NCBI Taxonomy" id="78350"/>
    <lineage>
        <taxon>Bacteria</taxon>
        <taxon>Bacillati</taxon>
        <taxon>Bacillota</taxon>
        <taxon>Clostridia</taxon>
        <taxon>Eubacteriales</taxon>
        <taxon>Desulfotomaculaceae</taxon>
        <taxon>Pelotomaculum</taxon>
    </lineage>
</organism>
<sequence length="166" mass="18461">MKNVIIIGSGIGGLIASNLLAKKGHKVTIFEAYSMPGGYTAGFYRKGYYFESGTLTFETSASVFKAMKDIGVFEKIDFVKSRVRFVSEDFDGTPESYNDDKKMIYAAFPSDKERLDAAFSDLDQICALMGDMDEPMPFLYSGLAMLKSMLPYIPSAPKHMKLSKHL</sequence>
<comment type="caution">
    <text evidence="1">The sequence shown here is derived from an EMBL/GenBank/DDBJ whole genome shotgun (WGS) entry which is preliminary data.</text>
</comment>
<accession>A0A4Y7RB33</accession>
<dbReference type="InterPro" id="IPR045892">
    <property type="entry name" value="CrtISO-like"/>
</dbReference>
<dbReference type="GO" id="GO:0016116">
    <property type="term" value="P:carotenoid metabolic process"/>
    <property type="evidence" value="ECO:0007669"/>
    <property type="project" value="InterPro"/>
</dbReference>
<keyword evidence="2" id="KW-1185">Reference proteome</keyword>
<proteinExistence type="predicted"/>
<dbReference type="InterPro" id="IPR036188">
    <property type="entry name" value="FAD/NAD-bd_sf"/>
</dbReference>
<evidence type="ECO:0000313" key="2">
    <source>
        <dbReference type="Proteomes" id="UP000298324"/>
    </source>
</evidence>